<keyword evidence="3" id="KW-0804">Transcription</keyword>
<dbReference type="InterPro" id="IPR009057">
    <property type="entry name" value="Homeodomain-like_sf"/>
</dbReference>
<evidence type="ECO:0000256" key="3">
    <source>
        <dbReference type="ARBA" id="ARBA00023163"/>
    </source>
</evidence>
<dbReference type="GO" id="GO:0005829">
    <property type="term" value="C:cytosol"/>
    <property type="evidence" value="ECO:0007669"/>
    <property type="project" value="TreeGrafter"/>
</dbReference>
<dbReference type="Proteomes" id="UP000196027">
    <property type="component" value="Chromosome"/>
</dbReference>
<dbReference type="EMBL" id="CP021425">
    <property type="protein sequence ID" value="ARU58258.1"/>
    <property type="molecule type" value="Genomic_DNA"/>
</dbReference>
<dbReference type="InterPro" id="IPR020449">
    <property type="entry name" value="Tscrpt_reg_AraC-type_HTH"/>
</dbReference>
<dbReference type="Pfam" id="PF12833">
    <property type="entry name" value="HTH_18"/>
    <property type="match status" value="1"/>
</dbReference>
<accession>A0A1Y0ICK3</accession>
<evidence type="ECO:0000259" key="4">
    <source>
        <dbReference type="PROSITE" id="PS01124"/>
    </source>
</evidence>
<reference evidence="5 6" key="1">
    <citation type="submission" date="2017-05" db="EMBL/GenBank/DDBJ databases">
        <title>Genomic insights into alkan degradation activity of Oleiphilus messinensis.</title>
        <authorList>
            <person name="Kozyavkin S.A."/>
            <person name="Slesarev A.I."/>
            <person name="Golyshin P.N."/>
            <person name="Korzhenkov A."/>
            <person name="Golyshina O.N."/>
            <person name="Toshchakov S.V."/>
        </authorList>
    </citation>
    <scope>NUCLEOTIDE SEQUENCE [LARGE SCALE GENOMIC DNA]</scope>
    <source>
        <strain evidence="5 6">ME102</strain>
    </source>
</reference>
<keyword evidence="2" id="KW-0238">DNA-binding</keyword>
<dbReference type="KEGG" id="ome:OLMES_4242"/>
<dbReference type="GO" id="GO:0000976">
    <property type="term" value="F:transcription cis-regulatory region binding"/>
    <property type="evidence" value="ECO:0007669"/>
    <property type="project" value="TreeGrafter"/>
</dbReference>
<dbReference type="Pfam" id="PF12625">
    <property type="entry name" value="Arabinose_bd"/>
    <property type="match status" value="1"/>
</dbReference>
<dbReference type="InterPro" id="IPR018060">
    <property type="entry name" value="HTH_AraC"/>
</dbReference>
<evidence type="ECO:0000256" key="2">
    <source>
        <dbReference type="ARBA" id="ARBA00023125"/>
    </source>
</evidence>
<dbReference type="SMART" id="SM00342">
    <property type="entry name" value="HTH_ARAC"/>
    <property type="match status" value="1"/>
</dbReference>
<dbReference type="PANTHER" id="PTHR47894">
    <property type="entry name" value="HTH-TYPE TRANSCRIPTIONAL REGULATOR GADX"/>
    <property type="match status" value="1"/>
</dbReference>
<dbReference type="PANTHER" id="PTHR47894:SF1">
    <property type="entry name" value="HTH-TYPE TRANSCRIPTIONAL REGULATOR VQSM"/>
    <property type="match status" value="1"/>
</dbReference>
<feature type="domain" description="HTH araC/xylS-type" evidence="4">
    <location>
        <begin position="204"/>
        <end position="303"/>
    </location>
</feature>
<organism evidence="5 6">
    <name type="scientific">Oleiphilus messinensis</name>
    <dbReference type="NCBI Taxonomy" id="141451"/>
    <lineage>
        <taxon>Bacteria</taxon>
        <taxon>Pseudomonadati</taxon>
        <taxon>Pseudomonadota</taxon>
        <taxon>Gammaproteobacteria</taxon>
        <taxon>Oceanospirillales</taxon>
        <taxon>Oleiphilaceae</taxon>
        <taxon>Oleiphilus</taxon>
    </lineage>
</organism>
<dbReference type="InterPro" id="IPR032687">
    <property type="entry name" value="AraC-type_N"/>
</dbReference>
<dbReference type="GO" id="GO:0003700">
    <property type="term" value="F:DNA-binding transcription factor activity"/>
    <property type="evidence" value="ECO:0007669"/>
    <property type="project" value="InterPro"/>
</dbReference>
<dbReference type="SUPFAM" id="SSF46689">
    <property type="entry name" value="Homeodomain-like"/>
    <property type="match status" value="1"/>
</dbReference>
<keyword evidence="6" id="KW-1185">Reference proteome</keyword>
<evidence type="ECO:0000313" key="6">
    <source>
        <dbReference type="Proteomes" id="UP000196027"/>
    </source>
</evidence>
<evidence type="ECO:0000313" key="5">
    <source>
        <dbReference type="EMBL" id="ARU58258.1"/>
    </source>
</evidence>
<gene>
    <name evidence="5" type="ORF">OLMES_4242</name>
</gene>
<proteinExistence type="predicted"/>
<protein>
    <submittedName>
        <fullName evidence="5">AraC family transcriptional regulator</fullName>
    </submittedName>
</protein>
<dbReference type="PRINTS" id="PR00032">
    <property type="entry name" value="HTHARAC"/>
</dbReference>
<dbReference type="PROSITE" id="PS01124">
    <property type="entry name" value="HTH_ARAC_FAMILY_2"/>
    <property type="match status" value="1"/>
</dbReference>
<name>A0A1Y0ICK3_9GAMM</name>
<sequence length="310" mass="35103">MQVFLQTKGLSLESLQEPDFRFPLKWLNELVPKNNAISRPVLAYQFGDMVRLTSQGNLSLVFMTSPNIRESLESSRFIALQSNVVSILFRESESAGYLFIDISSGSRFLDQIILFYCFAAIRRLMIAVTGLNPVCNMRVTFEKPVDFDLIVPDVRGHWSFSQPTNCLIVEKSFLDSRSLFADPIEYIVAKRACEKELATLNETRSISDMVCKLMVHDGIWEQAKAAEYLHVSKSTLKRRLAQQGVSYSALLTEVRKKQAAQLLTASDASVQVIAAQLGYRDQSNFSHAFKKWFNLSPSEFIHDHRKGDGS</sequence>
<evidence type="ECO:0000256" key="1">
    <source>
        <dbReference type="ARBA" id="ARBA00023015"/>
    </source>
</evidence>
<keyword evidence="1" id="KW-0805">Transcription regulation</keyword>
<dbReference type="Gene3D" id="1.10.10.60">
    <property type="entry name" value="Homeodomain-like"/>
    <property type="match status" value="1"/>
</dbReference>
<dbReference type="AlphaFoldDB" id="A0A1Y0ICK3"/>